<keyword evidence="2" id="KW-1185">Reference proteome</keyword>
<dbReference type="OrthoDB" id="9033662at2"/>
<evidence type="ECO:0000313" key="1">
    <source>
        <dbReference type="EMBL" id="VVD71554.1"/>
    </source>
</evidence>
<dbReference type="InterPro" id="IPR012340">
    <property type="entry name" value="NA-bd_OB-fold"/>
</dbReference>
<proteinExistence type="predicted"/>
<protein>
    <recommendedName>
        <fullName evidence="3">DUF35 domain-containing protein</fullName>
    </recommendedName>
</protein>
<name>A0A5E4SAF7_9BURK</name>
<evidence type="ECO:0000313" key="2">
    <source>
        <dbReference type="Proteomes" id="UP000414233"/>
    </source>
</evidence>
<gene>
    <name evidence="1" type="ORF">PTE30175_00595</name>
</gene>
<sequence>MTLTVFHCTVCAQTLFPARYFCPACGANAWTARPVARGTAMQTTVVHHRVGGAANAEVSLAAVLTDAGPVVIARTQGAVAAGDTVGLHVDDANRIVAYRI</sequence>
<dbReference type="Proteomes" id="UP000414233">
    <property type="component" value="Unassembled WGS sequence"/>
</dbReference>
<dbReference type="SUPFAM" id="SSF50249">
    <property type="entry name" value="Nucleic acid-binding proteins"/>
    <property type="match status" value="1"/>
</dbReference>
<dbReference type="RefSeq" id="WP_150695553.1">
    <property type="nucleotide sequence ID" value="NZ_CABPRZ010000002.1"/>
</dbReference>
<accession>A0A5E4SAF7</accession>
<dbReference type="AlphaFoldDB" id="A0A5E4SAF7"/>
<dbReference type="EMBL" id="CABPRZ010000002">
    <property type="protein sequence ID" value="VVD71554.1"/>
    <property type="molecule type" value="Genomic_DNA"/>
</dbReference>
<reference evidence="1 2" key="1">
    <citation type="submission" date="2019-08" db="EMBL/GenBank/DDBJ databases">
        <authorList>
            <person name="Peeters C."/>
        </authorList>
    </citation>
    <scope>NUCLEOTIDE SEQUENCE [LARGE SCALE GENOMIC DNA]</scope>
    <source>
        <strain evidence="1 2">LMG 30175</strain>
    </source>
</reference>
<evidence type="ECO:0008006" key="3">
    <source>
        <dbReference type="Google" id="ProtNLM"/>
    </source>
</evidence>
<organism evidence="1 2">
    <name type="scientific">Pandoraea terrae</name>
    <dbReference type="NCBI Taxonomy" id="1537710"/>
    <lineage>
        <taxon>Bacteria</taxon>
        <taxon>Pseudomonadati</taxon>
        <taxon>Pseudomonadota</taxon>
        <taxon>Betaproteobacteria</taxon>
        <taxon>Burkholderiales</taxon>
        <taxon>Burkholderiaceae</taxon>
        <taxon>Pandoraea</taxon>
    </lineage>
</organism>